<dbReference type="SUPFAM" id="SSF53067">
    <property type="entry name" value="Actin-like ATPase domain"/>
    <property type="match status" value="1"/>
</dbReference>
<dbReference type="Pfam" id="PF00480">
    <property type="entry name" value="ROK"/>
    <property type="match status" value="2"/>
</dbReference>
<accession>A0A327VXM0</accession>
<sequence>MAVGVDIGGSHITAALVDLEDRSIIEGTWHRERINGKGTVEEIIDAWTAVIKEVAAGLEGENIVIGIGMPGPFNYEDGISLMQNQEKFDALYGLNVKELLAARLHTSPKNIQFINDAGCFLQGEGFSGAARDFKSAIGLTLGTGLGSATFDGHLAKDADRWCTPFKASIAEDYISTRWFIKRYAEITGRTVKDVKALTELMGEDTRIAGIFEEFGTNLGEFLVPFIQQERPEVVVLGGNIANAAALFTPAVNNVLDSNNIHVPLRVAMLGESAAVIGAASVWYGEIVNA</sequence>
<proteinExistence type="inferred from homology"/>
<comment type="similarity">
    <text evidence="1">Belongs to the ROK (NagC/XylR) family.</text>
</comment>
<evidence type="ECO:0000313" key="2">
    <source>
        <dbReference type="EMBL" id="RAJ76502.1"/>
    </source>
</evidence>
<gene>
    <name evidence="2" type="ORF">CLV59_10821</name>
</gene>
<dbReference type="PANTHER" id="PTHR18964:SF149">
    <property type="entry name" value="BIFUNCTIONAL UDP-N-ACETYLGLUCOSAMINE 2-EPIMERASE_N-ACETYLMANNOSAMINE KINASE"/>
    <property type="match status" value="1"/>
</dbReference>
<evidence type="ECO:0000256" key="1">
    <source>
        <dbReference type="ARBA" id="ARBA00006479"/>
    </source>
</evidence>
<protein>
    <submittedName>
        <fullName evidence="2">Glucokinase</fullName>
    </submittedName>
</protein>
<keyword evidence="3" id="KW-1185">Reference proteome</keyword>
<dbReference type="InterPro" id="IPR000600">
    <property type="entry name" value="ROK"/>
</dbReference>
<keyword evidence="2" id="KW-0808">Transferase</keyword>
<dbReference type="InterPro" id="IPR043129">
    <property type="entry name" value="ATPase_NBD"/>
</dbReference>
<dbReference type="CDD" id="cd23763">
    <property type="entry name" value="ASKHA_ATPase_ROK"/>
    <property type="match status" value="1"/>
</dbReference>
<keyword evidence="2" id="KW-0418">Kinase</keyword>
<organism evidence="2 3">
    <name type="scientific">Chitinophaga dinghuensis</name>
    <dbReference type="NCBI Taxonomy" id="1539050"/>
    <lineage>
        <taxon>Bacteria</taxon>
        <taxon>Pseudomonadati</taxon>
        <taxon>Bacteroidota</taxon>
        <taxon>Chitinophagia</taxon>
        <taxon>Chitinophagales</taxon>
        <taxon>Chitinophagaceae</taxon>
        <taxon>Chitinophaga</taxon>
    </lineage>
</organism>
<dbReference type="PANTHER" id="PTHR18964">
    <property type="entry name" value="ROK (REPRESSOR, ORF, KINASE) FAMILY"/>
    <property type="match status" value="1"/>
</dbReference>
<evidence type="ECO:0000313" key="3">
    <source>
        <dbReference type="Proteomes" id="UP000249819"/>
    </source>
</evidence>
<dbReference type="Gene3D" id="3.30.420.40">
    <property type="match status" value="2"/>
</dbReference>
<dbReference type="AlphaFoldDB" id="A0A327VXM0"/>
<comment type="caution">
    <text evidence="2">The sequence shown here is derived from an EMBL/GenBank/DDBJ whole genome shotgun (WGS) entry which is preliminary data.</text>
</comment>
<name>A0A327VXM0_9BACT</name>
<dbReference type="EMBL" id="QLMA01000008">
    <property type="protein sequence ID" value="RAJ76502.1"/>
    <property type="molecule type" value="Genomic_DNA"/>
</dbReference>
<dbReference type="OrthoDB" id="9810372at2"/>
<dbReference type="GO" id="GO:0016301">
    <property type="term" value="F:kinase activity"/>
    <property type="evidence" value="ECO:0007669"/>
    <property type="project" value="UniProtKB-KW"/>
</dbReference>
<reference evidence="2 3" key="1">
    <citation type="submission" date="2018-06" db="EMBL/GenBank/DDBJ databases">
        <title>Genomic Encyclopedia of Archaeal and Bacterial Type Strains, Phase II (KMG-II): from individual species to whole genera.</title>
        <authorList>
            <person name="Goeker M."/>
        </authorList>
    </citation>
    <scope>NUCLEOTIDE SEQUENCE [LARGE SCALE GENOMIC DNA]</scope>
    <source>
        <strain evidence="2 3">DSM 29821</strain>
    </source>
</reference>
<dbReference type="Proteomes" id="UP000249819">
    <property type="component" value="Unassembled WGS sequence"/>
</dbReference>